<sequence>MPDHRRTQAHLRFAACLNKPGQASKVDEAELIDKVLAGTDRPMAQSAALRHLTRRTSALHRSPRLPGRDNDPRHDSLRVTDTAPARMPPLPSHRAGTGMKTGRVTRITH</sequence>
<protein>
    <submittedName>
        <fullName evidence="2">Uncharacterized protein</fullName>
    </submittedName>
</protein>
<gene>
    <name evidence="2" type="ORF">GCM10010371_36430</name>
</gene>
<reference evidence="2" key="2">
    <citation type="submission" date="2020-09" db="EMBL/GenBank/DDBJ databases">
        <authorList>
            <person name="Sun Q."/>
            <person name="Ohkuma M."/>
        </authorList>
    </citation>
    <scope>NUCLEOTIDE SEQUENCE</scope>
    <source>
        <strain evidence="2">JCM 4834</strain>
    </source>
</reference>
<name>A0A918V669_9ACTN</name>
<feature type="compositionally biased region" description="Basic and acidic residues" evidence="1">
    <location>
        <begin position="66"/>
        <end position="78"/>
    </location>
</feature>
<accession>A0A918V669</accession>
<dbReference type="AlphaFoldDB" id="A0A918V669"/>
<comment type="caution">
    <text evidence="2">The sequence shown here is derived from an EMBL/GenBank/DDBJ whole genome shotgun (WGS) entry which is preliminary data.</text>
</comment>
<dbReference type="Proteomes" id="UP000634660">
    <property type="component" value="Unassembled WGS sequence"/>
</dbReference>
<organism evidence="2 3">
    <name type="scientific">Streptomyces subrutilus</name>
    <dbReference type="NCBI Taxonomy" id="36818"/>
    <lineage>
        <taxon>Bacteria</taxon>
        <taxon>Bacillati</taxon>
        <taxon>Actinomycetota</taxon>
        <taxon>Actinomycetes</taxon>
        <taxon>Kitasatosporales</taxon>
        <taxon>Streptomycetaceae</taxon>
        <taxon>Streptomyces</taxon>
    </lineage>
</organism>
<evidence type="ECO:0000313" key="2">
    <source>
        <dbReference type="EMBL" id="GGZ73419.1"/>
    </source>
</evidence>
<feature type="compositionally biased region" description="Basic residues" evidence="1">
    <location>
        <begin position="52"/>
        <end position="63"/>
    </location>
</feature>
<evidence type="ECO:0000313" key="3">
    <source>
        <dbReference type="Proteomes" id="UP000634660"/>
    </source>
</evidence>
<feature type="region of interest" description="Disordered" evidence="1">
    <location>
        <begin position="52"/>
        <end position="109"/>
    </location>
</feature>
<proteinExistence type="predicted"/>
<evidence type="ECO:0000256" key="1">
    <source>
        <dbReference type="SAM" id="MobiDB-lite"/>
    </source>
</evidence>
<dbReference type="EMBL" id="BMVX01000013">
    <property type="protein sequence ID" value="GGZ73419.1"/>
    <property type="molecule type" value="Genomic_DNA"/>
</dbReference>
<reference evidence="2" key="1">
    <citation type="journal article" date="2014" name="Int. J. Syst. Evol. Microbiol.">
        <title>Complete genome sequence of Corynebacterium casei LMG S-19264T (=DSM 44701T), isolated from a smear-ripened cheese.</title>
        <authorList>
            <consortium name="US DOE Joint Genome Institute (JGI-PGF)"/>
            <person name="Walter F."/>
            <person name="Albersmeier A."/>
            <person name="Kalinowski J."/>
            <person name="Ruckert C."/>
        </authorList>
    </citation>
    <scope>NUCLEOTIDE SEQUENCE</scope>
    <source>
        <strain evidence="2">JCM 4834</strain>
    </source>
</reference>